<sequence>MQNEMEEKFEDWSGKEAIVGKHGGIRAASIACVVEMMENMVFLTYSTNFITYFTKSLHYSSVKASNMVTNFTGASFLLTIFGGFVADSFLTRFTAFVLFCSIELLGLILLTIQAHNPKLQPEGDKDHWSLQSAILFTGLYAVATGVGGVKASLPAHGGDQLDTRKERLISGFFNWYFFSICLGGFLAVTIMVWIEENKGWSSSFDISTAVLASALFIFAVGFPMYRFKTPTGSPLTRMVNVFVSAARNRNRLVTDDEEMTQSLVSTDKSIHHNKFKFLNKAKLNNKITATEVEETRTFLALQPIFLSTIVMNCCLAQLSTFSVQQGMMMNRRLMHSFEVPVASLHAIALISMLSSIAFYELFGKRIPSSNNSERSSSFVLKRIGAGLALTSVSMVIAAIVEVKRKHEAVHNNVKISVFWLEIQYVLLSFSDMLTLGGMLEFFYKESTSSMKSISTALGWCSTALGFFLSTVLVDVINAVTGWLNGKDVNESRLELFYMVLCVLNTLNLFNYIFWAKRY</sequence>
<comment type="similarity">
    <text evidence="2">Belongs to the major facilitator superfamily. Proton-dependent oligopeptide transporter (POT/PTR) (TC 2.A.17) family.</text>
</comment>
<comment type="caution">
    <text evidence="7">The sequence shown here is derived from an EMBL/GenBank/DDBJ whole genome shotgun (WGS) entry which is preliminary data.</text>
</comment>
<feature type="transmembrane region" description="Helical" evidence="6">
    <location>
        <begin position="206"/>
        <end position="225"/>
    </location>
</feature>
<keyword evidence="3 6" id="KW-0812">Transmembrane</keyword>
<keyword evidence="8" id="KW-1185">Reference proteome</keyword>
<reference evidence="7" key="1">
    <citation type="submission" date="2020-01" db="EMBL/GenBank/DDBJ databases">
        <authorList>
            <person name="Mishra B."/>
        </authorList>
    </citation>
    <scope>NUCLEOTIDE SEQUENCE [LARGE SCALE GENOMIC DNA]</scope>
</reference>
<accession>A0A6D2KX99</accession>
<proteinExistence type="inferred from homology"/>
<dbReference type="InterPro" id="IPR036259">
    <property type="entry name" value="MFS_trans_sf"/>
</dbReference>
<evidence type="ECO:0008006" key="9">
    <source>
        <dbReference type="Google" id="ProtNLM"/>
    </source>
</evidence>
<feature type="transmembrane region" description="Helical" evidence="6">
    <location>
        <begin position="495"/>
        <end position="514"/>
    </location>
</feature>
<dbReference type="EMBL" id="CACVBM020001717">
    <property type="protein sequence ID" value="CAA7057919.1"/>
    <property type="molecule type" value="Genomic_DNA"/>
</dbReference>
<feature type="transmembrane region" description="Helical" evidence="6">
    <location>
        <begin position="343"/>
        <end position="362"/>
    </location>
</feature>
<feature type="transmembrane region" description="Helical" evidence="6">
    <location>
        <begin position="422"/>
        <end position="443"/>
    </location>
</feature>
<keyword evidence="5 6" id="KW-0472">Membrane</keyword>
<evidence type="ECO:0000256" key="6">
    <source>
        <dbReference type="SAM" id="Phobius"/>
    </source>
</evidence>
<dbReference type="Proteomes" id="UP000467841">
    <property type="component" value="Unassembled WGS sequence"/>
</dbReference>
<organism evidence="7 8">
    <name type="scientific">Microthlaspi erraticum</name>
    <dbReference type="NCBI Taxonomy" id="1685480"/>
    <lineage>
        <taxon>Eukaryota</taxon>
        <taxon>Viridiplantae</taxon>
        <taxon>Streptophyta</taxon>
        <taxon>Embryophyta</taxon>
        <taxon>Tracheophyta</taxon>
        <taxon>Spermatophyta</taxon>
        <taxon>Magnoliopsida</taxon>
        <taxon>eudicotyledons</taxon>
        <taxon>Gunneridae</taxon>
        <taxon>Pentapetalae</taxon>
        <taxon>rosids</taxon>
        <taxon>malvids</taxon>
        <taxon>Brassicales</taxon>
        <taxon>Brassicaceae</taxon>
        <taxon>Coluteocarpeae</taxon>
        <taxon>Microthlaspi</taxon>
    </lineage>
</organism>
<protein>
    <recommendedName>
        <fullName evidence="9">Major facilitator superfamily (MFS) profile domain-containing protein</fullName>
    </recommendedName>
</protein>
<dbReference type="GO" id="GO:0022857">
    <property type="term" value="F:transmembrane transporter activity"/>
    <property type="evidence" value="ECO:0007669"/>
    <property type="project" value="InterPro"/>
</dbReference>
<dbReference type="PANTHER" id="PTHR11654">
    <property type="entry name" value="OLIGOPEPTIDE TRANSPORTER-RELATED"/>
    <property type="match status" value="1"/>
</dbReference>
<name>A0A6D2KX99_9BRAS</name>
<dbReference type="Gene3D" id="1.20.1250.20">
    <property type="entry name" value="MFS general substrate transporter like domains"/>
    <property type="match status" value="1"/>
</dbReference>
<dbReference type="InterPro" id="IPR000109">
    <property type="entry name" value="POT_fam"/>
</dbReference>
<feature type="transmembrane region" description="Helical" evidence="6">
    <location>
        <begin position="383"/>
        <end position="402"/>
    </location>
</feature>
<keyword evidence="4 6" id="KW-1133">Transmembrane helix</keyword>
<dbReference type="SUPFAM" id="SSF103473">
    <property type="entry name" value="MFS general substrate transporter"/>
    <property type="match status" value="1"/>
</dbReference>
<feature type="transmembrane region" description="Helical" evidence="6">
    <location>
        <begin position="455"/>
        <end position="483"/>
    </location>
</feature>
<dbReference type="Pfam" id="PF00854">
    <property type="entry name" value="PTR2"/>
    <property type="match status" value="1"/>
</dbReference>
<feature type="transmembrane region" description="Helical" evidence="6">
    <location>
        <begin position="304"/>
        <end position="323"/>
    </location>
</feature>
<evidence type="ECO:0000256" key="5">
    <source>
        <dbReference type="ARBA" id="ARBA00023136"/>
    </source>
</evidence>
<evidence type="ECO:0000256" key="4">
    <source>
        <dbReference type="ARBA" id="ARBA00022989"/>
    </source>
</evidence>
<dbReference type="AlphaFoldDB" id="A0A6D2KX99"/>
<dbReference type="GO" id="GO:0016020">
    <property type="term" value="C:membrane"/>
    <property type="evidence" value="ECO:0007669"/>
    <property type="project" value="UniProtKB-SubCell"/>
</dbReference>
<evidence type="ECO:0000313" key="7">
    <source>
        <dbReference type="EMBL" id="CAA7057919.1"/>
    </source>
</evidence>
<evidence type="ECO:0000256" key="1">
    <source>
        <dbReference type="ARBA" id="ARBA00004141"/>
    </source>
</evidence>
<comment type="subcellular location">
    <subcellularLocation>
        <location evidence="1">Membrane</location>
        <topology evidence="1">Multi-pass membrane protein</topology>
    </subcellularLocation>
</comment>
<evidence type="ECO:0000256" key="2">
    <source>
        <dbReference type="ARBA" id="ARBA00005982"/>
    </source>
</evidence>
<evidence type="ECO:0000313" key="8">
    <source>
        <dbReference type="Proteomes" id="UP000467841"/>
    </source>
</evidence>
<dbReference type="OrthoDB" id="8904098at2759"/>
<feature type="transmembrane region" description="Helical" evidence="6">
    <location>
        <begin position="173"/>
        <end position="194"/>
    </location>
</feature>
<feature type="transmembrane region" description="Helical" evidence="6">
    <location>
        <begin position="67"/>
        <end position="86"/>
    </location>
</feature>
<feature type="transmembrane region" description="Helical" evidence="6">
    <location>
        <begin position="93"/>
        <end position="112"/>
    </location>
</feature>
<feature type="transmembrane region" description="Helical" evidence="6">
    <location>
        <begin position="132"/>
        <end position="153"/>
    </location>
</feature>
<evidence type="ECO:0000256" key="3">
    <source>
        <dbReference type="ARBA" id="ARBA00022692"/>
    </source>
</evidence>
<gene>
    <name evidence="7" type="ORF">MERR_LOCUS45155</name>
</gene>